<evidence type="ECO:0000256" key="6">
    <source>
        <dbReference type="ARBA" id="ARBA00022490"/>
    </source>
</evidence>
<dbReference type="Proteomes" id="UP000177785">
    <property type="component" value="Unassembled WGS sequence"/>
</dbReference>
<dbReference type="GO" id="GO:0006298">
    <property type="term" value="P:mismatch repair"/>
    <property type="evidence" value="ECO:0007669"/>
    <property type="project" value="TreeGrafter"/>
</dbReference>
<feature type="binding site" evidence="12">
    <location>
        <position position="10"/>
    </location>
    <ligand>
        <name>a divalent metal cation</name>
        <dbReference type="ChEBI" id="CHEBI:60240"/>
    </ligand>
</feature>
<dbReference type="GO" id="GO:0046872">
    <property type="term" value="F:metal ion binding"/>
    <property type="evidence" value="ECO:0007669"/>
    <property type="project" value="UniProtKB-KW"/>
</dbReference>
<accession>A0A1G2G4U4</accession>
<comment type="subcellular location">
    <subcellularLocation>
        <location evidence="4">Cytoplasm</location>
    </subcellularLocation>
</comment>
<dbReference type="InterPro" id="IPR024567">
    <property type="entry name" value="RNase_HII/HIII_dom"/>
</dbReference>
<dbReference type="EMBL" id="MHNL01000007">
    <property type="protein sequence ID" value="OGZ45207.1"/>
    <property type="molecule type" value="Genomic_DNA"/>
</dbReference>
<comment type="cofactor">
    <cofactor evidence="2">
        <name>Mg(2+)</name>
        <dbReference type="ChEBI" id="CHEBI:18420"/>
    </cofactor>
</comment>
<feature type="domain" description="RNase H type-2" evidence="14">
    <location>
        <begin position="4"/>
        <end position="209"/>
    </location>
</feature>
<comment type="cofactor">
    <cofactor evidence="12">
        <name>Mn(2+)</name>
        <dbReference type="ChEBI" id="CHEBI:29035"/>
    </cofactor>
    <cofactor evidence="12">
        <name>Mg(2+)</name>
        <dbReference type="ChEBI" id="CHEBI:18420"/>
    </cofactor>
    <text evidence="12">Manganese or magnesium. Binds 1 divalent metal ion per monomer in the absence of substrate. May bind a second metal ion after substrate binding.</text>
</comment>
<dbReference type="InterPro" id="IPR012337">
    <property type="entry name" value="RNaseH-like_sf"/>
</dbReference>
<keyword evidence="11" id="KW-0464">Manganese</keyword>
<evidence type="ECO:0000256" key="4">
    <source>
        <dbReference type="ARBA" id="ARBA00004496"/>
    </source>
</evidence>
<dbReference type="GO" id="GO:0032299">
    <property type="term" value="C:ribonuclease H2 complex"/>
    <property type="evidence" value="ECO:0007669"/>
    <property type="project" value="TreeGrafter"/>
</dbReference>
<evidence type="ECO:0000256" key="1">
    <source>
        <dbReference type="ARBA" id="ARBA00000077"/>
    </source>
</evidence>
<keyword evidence="9 12" id="KW-0255">Endonuclease</keyword>
<name>A0A1G2G4U4_9BACT</name>
<comment type="caution">
    <text evidence="15">The sequence shown here is derived from an EMBL/GenBank/DDBJ whole genome shotgun (WGS) entry which is preliminary data.</text>
</comment>
<evidence type="ECO:0000256" key="5">
    <source>
        <dbReference type="ARBA" id="ARBA00007383"/>
    </source>
</evidence>
<comment type="similarity">
    <text evidence="5 13">Belongs to the RNase HII family.</text>
</comment>
<evidence type="ECO:0000256" key="12">
    <source>
        <dbReference type="PROSITE-ProRule" id="PRU01319"/>
    </source>
</evidence>
<sequence length="212" mass="23788">MRYIWYIGIDEVGRGPLAGPITLAAVAAKMPESQVSIFDQSPSLEGIRDSKKLSPARRKVWDRLIRRNFAYAITSVHPKMIDARGISPAAHIAVERCLKKLATTYQLEPDTCVVLLDGGLRAPKAYEGQKTIIKGDERVPLIAAASIVAKVYRDAYMRRLHRRLPAYGFDRHKGYGTAVHQQAIRLCGLSPYHRATFCGRIAHRENPKPRIM</sequence>
<dbReference type="GO" id="GO:0004523">
    <property type="term" value="F:RNA-DNA hybrid ribonuclease activity"/>
    <property type="evidence" value="ECO:0007669"/>
    <property type="project" value="UniProtKB-UniRule"/>
</dbReference>
<dbReference type="STRING" id="1802115.A2756_01095"/>
<dbReference type="AlphaFoldDB" id="A0A1G2G4U4"/>
<comment type="function">
    <text evidence="3 13">Endonuclease that specifically degrades the RNA of RNA-DNA hybrids.</text>
</comment>
<keyword evidence="8 12" id="KW-0479">Metal-binding</keyword>
<gene>
    <name evidence="15" type="ORF">A2756_01095</name>
</gene>
<dbReference type="Gene3D" id="3.30.420.10">
    <property type="entry name" value="Ribonuclease H-like superfamily/Ribonuclease H"/>
    <property type="match status" value="1"/>
</dbReference>
<evidence type="ECO:0000256" key="13">
    <source>
        <dbReference type="RuleBase" id="RU003515"/>
    </source>
</evidence>
<evidence type="ECO:0000256" key="7">
    <source>
        <dbReference type="ARBA" id="ARBA00022722"/>
    </source>
</evidence>
<dbReference type="GO" id="GO:0043137">
    <property type="term" value="P:DNA replication, removal of RNA primer"/>
    <property type="evidence" value="ECO:0007669"/>
    <property type="project" value="TreeGrafter"/>
</dbReference>
<evidence type="ECO:0000259" key="14">
    <source>
        <dbReference type="PROSITE" id="PS51975"/>
    </source>
</evidence>
<dbReference type="GO" id="GO:0003723">
    <property type="term" value="F:RNA binding"/>
    <property type="evidence" value="ECO:0007669"/>
    <property type="project" value="UniProtKB-UniRule"/>
</dbReference>
<reference evidence="15 16" key="1">
    <citation type="journal article" date="2016" name="Nat. Commun.">
        <title>Thousands of microbial genomes shed light on interconnected biogeochemical processes in an aquifer system.</title>
        <authorList>
            <person name="Anantharaman K."/>
            <person name="Brown C.T."/>
            <person name="Hug L.A."/>
            <person name="Sharon I."/>
            <person name="Castelle C.J."/>
            <person name="Probst A.J."/>
            <person name="Thomas B.C."/>
            <person name="Singh A."/>
            <person name="Wilkins M.J."/>
            <person name="Karaoz U."/>
            <person name="Brodie E.L."/>
            <person name="Williams K.H."/>
            <person name="Hubbard S.S."/>
            <person name="Banfield J.F."/>
        </authorList>
    </citation>
    <scope>NUCLEOTIDE SEQUENCE [LARGE SCALE GENOMIC DNA]</scope>
</reference>
<feature type="binding site" evidence="12">
    <location>
        <position position="11"/>
    </location>
    <ligand>
        <name>a divalent metal cation</name>
        <dbReference type="ChEBI" id="CHEBI:60240"/>
    </ligand>
</feature>
<dbReference type="CDD" id="cd07182">
    <property type="entry name" value="RNase_HII_bacteria_HII_like"/>
    <property type="match status" value="1"/>
</dbReference>
<comment type="catalytic activity">
    <reaction evidence="1 12 13">
        <text>Endonucleolytic cleavage to 5'-phosphomonoester.</text>
        <dbReference type="EC" id="3.1.26.4"/>
    </reaction>
</comment>
<proteinExistence type="inferred from homology"/>
<evidence type="ECO:0000256" key="10">
    <source>
        <dbReference type="ARBA" id="ARBA00022801"/>
    </source>
</evidence>
<organism evidence="15 16">
    <name type="scientific">Candidatus Ryanbacteria bacterium RIFCSPHIGHO2_01_FULL_48_27</name>
    <dbReference type="NCBI Taxonomy" id="1802115"/>
    <lineage>
        <taxon>Bacteria</taxon>
        <taxon>Candidatus Ryaniibacteriota</taxon>
    </lineage>
</organism>
<feature type="binding site" evidence="12">
    <location>
        <position position="117"/>
    </location>
    <ligand>
        <name>a divalent metal cation</name>
        <dbReference type="ChEBI" id="CHEBI:60240"/>
    </ligand>
</feature>
<evidence type="ECO:0000256" key="9">
    <source>
        <dbReference type="ARBA" id="ARBA00022759"/>
    </source>
</evidence>
<keyword evidence="6" id="KW-0963">Cytoplasm</keyword>
<evidence type="ECO:0000313" key="16">
    <source>
        <dbReference type="Proteomes" id="UP000177785"/>
    </source>
</evidence>
<evidence type="ECO:0000256" key="3">
    <source>
        <dbReference type="ARBA" id="ARBA00004065"/>
    </source>
</evidence>
<evidence type="ECO:0000256" key="2">
    <source>
        <dbReference type="ARBA" id="ARBA00001946"/>
    </source>
</evidence>
<dbReference type="InterPro" id="IPR022898">
    <property type="entry name" value="RNase_HII"/>
</dbReference>
<dbReference type="PROSITE" id="PS51975">
    <property type="entry name" value="RNASE_H_2"/>
    <property type="match status" value="1"/>
</dbReference>
<dbReference type="NCBIfam" id="NF000595">
    <property type="entry name" value="PRK00015.1-3"/>
    <property type="match status" value="1"/>
</dbReference>
<protein>
    <recommendedName>
        <fullName evidence="13">Ribonuclease</fullName>
        <ecNumber evidence="13">3.1.26.4</ecNumber>
    </recommendedName>
</protein>
<dbReference type="PANTHER" id="PTHR10954:SF18">
    <property type="entry name" value="RIBONUCLEASE HII"/>
    <property type="match status" value="1"/>
</dbReference>
<keyword evidence="7 12" id="KW-0540">Nuclease</keyword>
<dbReference type="SUPFAM" id="SSF53098">
    <property type="entry name" value="Ribonuclease H-like"/>
    <property type="match status" value="1"/>
</dbReference>
<dbReference type="PANTHER" id="PTHR10954">
    <property type="entry name" value="RIBONUCLEASE H2 SUBUNIT A"/>
    <property type="match status" value="1"/>
</dbReference>
<evidence type="ECO:0000256" key="8">
    <source>
        <dbReference type="ARBA" id="ARBA00022723"/>
    </source>
</evidence>
<evidence type="ECO:0000313" key="15">
    <source>
        <dbReference type="EMBL" id="OGZ45207.1"/>
    </source>
</evidence>
<dbReference type="GO" id="GO:0005737">
    <property type="term" value="C:cytoplasm"/>
    <property type="evidence" value="ECO:0007669"/>
    <property type="project" value="UniProtKB-SubCell"/>
</dbReference>
<dbReference type="InterPro" id="IPR001352">
    <property type="entry name" value="RNase_HII/HIII"/>
</dbReference>
<keyword evidence="10 12" id="KW-0378">Hydrolase</keyword>
<dbReference type="EC" id="3.1.26.4" evidence="13"/>
<dbReference type="InterPro" id="IPR036397">
    <property type="entry name" value="RNaseH_sf"/>
</dbReference>
<evidence type="ECO:0000256" key="11">
    <source>
        <dbReference type="ARBA" id="ARBA00023211"/>
    </source>
</evidence>
<dbReference type="Pfam" id="PF01351">
    <property type="entry name" value="RNase_HII"/>
    <property type="match status" value="1"/>
</dbReference>